<name>A0A9P1PUB6_YEREN</name>
<sequence>MKFNIAPRFRRFYPSGYTLLSHPQIRTFIRAK</sequence>
<evidence type="ECO:0000313" key="2">
    <source>
        <dbReference type="Proteomes" id="UP000041356"/>
    </source>
</evidence>
<dbReference type="EMBL" id="CPZF01000003">
    <property type="protein sequence ID" value="CNF43179.1"/>
    <property type="molecule type" value="Genomic_DNA"/>
</dbReference>
<organism evidence="1 2">
    <name type="scientific">Yersinia enterocolitica</name>
    <dbReference type="NCBI Taxonomy" id="630"/>
    <lineage>
        <taxon>Bacteria</taxon>
        <taxon>Pseudomonadati</taxon>
        <taxon>Pseudomonadota</taxon>
        <taxon>Gammaproteobacteria</taxon>
        <taxon>Enterobacterales</taxon>
        <taxon>Yersiniaceae</taxon>
        <taxon>Yersinia</taxon>
    </lineage>
</organism>
<gene>
    <name evidence="1" type="ORF">ERS137939_01460</name>
</gene>
<accession>A0A9P1PUB6</accession>
<evidence type="ECO:0000313" key="1">
    <source>
        <dbReference type="EMBL" id="CNF43179.1"/>
    </source>
</evidence>
<dbReference type="AlphaFoldDB" id="A0A9P1PUB6"/>
<proteinExistence type="predicted"/>
<protein>
    <submittedName>
        <fullName evidence="1">Uncharacterized protein</fullName>
    </submittedName>
</protein>
<reference evidence="1 2" key="1">
    <citation type="submission" date="2015-03" db="EMBL/GenBank/DDBJ databases">
        <authorList>
            <consortium name="Pathogen Informatics"/>
            <person name="Murphy D."/>
        </authorList>
    </citation>
    <scope>NUCLEOTIDE SEQUENCE [LARGE SCALE GENOMIC DNA]</scope>
    <source>
        <strain evidence="1 2">IP27818</strain>
    </source>
</reference>
<dbReference type="Proteomes" id="UP000041356">
    <property type="component" value="Unassembled WGS sequence"/>
</dbReference>
<comment type="caution">
    <text evidence="1">The sequence shown here is derived from an EMBL/GenBank/DDBJ whole genome shotgun (WGS) entry which is preliminary data.</text>
</comment>